<dbReference type="AlphaFoldDB" id="A0A382R1N8"/>
<dbReference type="InterPro" id="IPR036390">
    <property type="entry name" value="WH_DNA-bd_sf"/>
</dbReference>
<evidence type="ECO:0000313" key="1">
    <source>
        <dbReference type="EMBL" id="SVC90501.1"/>
    </source>
</evidence>
<feature type="non-terminal residue" evidence="1">
    <location>
        <position position="56"/>
    </location>
</feature>
<dbReference type="Pfam" id="PF13412">
    <property type="entry name" value="HTH_24"/>
    <property type="match status" value="1"/>
</dbReference>
<sequence length="56" mass="6472">MTQRQLSKELGLSLGKTNYVIHALIDKGWMKLSNFKRSDNKLGYLYRLTPEGVTEK</sequence>
<accession>A0A382R1N8</accession>
<evidence type="ECO:0008006" key="2">
    <source>
        <dbReference type="Google" id="ProtNLM"/>
    </source>
</evidence>
<dbReference type="EMBL" id="UINC01117809">
    <property type="protein sequence ID" value="SVC90501.1"/>
    <property type="molecule type" value="Genomic_DNA"/>
</dbReference>
<reference evidence="1" key="1">
    <citation type="submission" date="2018-05" db="EMBL/GenBank/DDBJ databases">
        <authorList>
            <person name="Lanie J.A."/>
            <person name="Ng W.-L."/>
            <person name="Kazmierczak K.M."/>
            <person name="Andrzejewski T.M."/>
            <person name="Davidsen T.M."/>
            <person name="Wayne K.J."/>
            <person name="Tettelin H."/>
            <person name="Glass J.I."/>
            <person name="Rusch D."/>
            <person name="Podicherti R."/>
            <person name="Tsui H.-C.T."/>
            <person name="Winkler M.E."/>
        </authorList>
    </citation>
    <scope>NUCLEOTIDE SEQUENCE</scope>
</reference>
<gene>
    <name evidence="1" type="ORF">METZ01_LOCUS343355</name>
</gene>
<dbReference type="SUPFAM" id="SSF46785">
    <property type="entry name" value="Winged helix' DNA-binding domain"/>
    <property type="match status" value="1"/>
</dbReference>
<dbReference type="Gene3D" id="1.10.10.10">
    <property type="entry name" value="Winged helix-like DNA-binding domain superfamily/Winged helix DNA-binding domain"/>
    <property type="match status" value="1"/>
</dbReference>
<dbReference type="InterPro" id="IPR036388">
    <property type="entry name" value="WH-like_DNA-bd_sf"/>
</dbReference>
<organism evidence="1">
    <name type="scientific">marine metagenome</name>
    <dbReference type="NCBI Taxonomy" id="408172"/>
    <lineage>
        <taxon>unclassified sequences</taxon>
        <taxon>metagenomes</taxon>
        <taxon>ecological metagenomes</taxon>
    </lineage>
</organism>
<protein>
    <recommendedName>
        <fullName evidence="2">HTH marR-type domain-containing protein</fullName>
    </recommendedName>
</protein>
<name>A0A382R1N8_9ZZZZ</name>
<proteinExistence type="predicted"/>